<dbReference type="STRING" id="1285242.A6A04_11775"/>
<comment type="caution">
    <text evidence="2">The sequence shown here is derived from an EMBL/GenBank/DDBJ whole genome shotgun (WGS) entry which is preliminary data.</text>
</comment>
<evidence type="ECO:0000313" key="3">
    <source>
        <dbReference type="Proteomes" id="UP000078428"/>
    </source>
</evidence>
<dbReference type="Proteomes" id="UP000078428">
    <property type="component" value="Unassembled WGS sequence"/>
</dbReference>
<keyword evidence="3" id="KW-1185">Reference proteome</keyword>
<dbReference type="InterPro" id="IPR052912">
    <property type="entry name" value="UPF0111_domain"/>
</dbReference>
<sequence>MFFRLFRSLMPKEERFVDLFVQHAAKVHAAAKELELMMADGADMALHFKQICAYEGEADALTRQTLQALHRSFITPFDRDQIHSLITTMDDTVDGIEDVAQRVDLYGVKSFTPDMQALATGIVECARLLCEAIPLLHEVTKNAEAINKLCDDIGRQESAADKRQHEGLRILFANEKDPVRLITLKEIYQRLEKVSDRFDDVANVIETIVIEQV</sequence>
<dbReference type="OrthoDB" id="9797568at2"/>
<dbReference type="InterPro" id="IPR038078">
    <property type="entry name" value="PhoU-like_sf"/>
</dbReference>
<organism evidence="2 3">
    <name type="scientific">Paramagnetospirillum marisnigri</name>
    <dbReference type="NCBI Taxonomy" id="1285242"/>
    <lineage>
        <taxon>Bacteria</taxon>
        <taxon>Pseudomonadati</taxon>
        <taxon>Pseudomonadota</taxon>
        <taxon>Alphaproteobacteria</taxon>
        <taxon>Rhodospirillales</taxon>
        <taxon>Magnetospirillaceae</taxon>
        <taxon>Paramagnetospirillum</taxon>
    </lineage>
</organism>
<protein>
    <submittedName>
        <fullName evidence="2">Nuclease PIN</fullName>
    </submittedName>
</protein>
<dbReference type="EMBL" id="LWQT01000028">
    <property type="protein sequence ID" value="OAN54600.1"/>
    <property type="molecule type" value="Genomic_DNA"/>
</dbReference>
<name>A0A178MXW3_9PROT</name>
<proteinExistence type="inferred from homology"/>
<evidence type="ECO:0000313" key="2">
    <source>
        <dbReference type="EMBL" id="OAN54600.1"/>
    </source>
</evidence>
<dbReference type="PANTHER" id="PTHR37298:SF1">
    <property type="entry name" value="UPF0111 PROTEIN YKAA"/>
    <property type="match status" value="1"/>
</dbReference>
<dbReference type="InterPro" id="IPR018445">
    <property type="entry name" value="Put_Phosphate_transp_reg"/>
</dbReference>
<dbReference type="AlphaFoldDB" id="A0A178MXW3"/>
<gene>
    <name evidence="2" type="ORF">A6A04_11775</name>
</gene>
<accession>A0A178MXW3</accession>
<reference evidence="2 3" key="1">
    <citation type="submission" date="2016-04" db="EMBL/GenBank/DDBJ databases">
        <title>Draft genome sequence of freshwater magnetotactic bacteria Magnetospirillum marisnigri SP-1 and Magnetospirillum moscoviense BB-1.</title>
        <authorList>
            <person name="Koziaeva V."/>
            <person name="Dziuba M.V."/>
            <person name="Ivanov T.M."/>
            <person name="Kuznetsov B."/>
            <person name="Grouzdev D.S."/>
        </authorList>
    </citation>
    <scope>NUCLEOTIDE SEQUENCE [LARGE SCALE GENOMIC DNA]</scope>
    <source>
        <strain evidence="2 3">SP-1</strain>
    </source>
</reference>
<dbReference type="Pfam" id="PF01865">
    <property type="entry name" value="PhoU_div"/>
    <property type="match status" value="1"/>
</dbReference>
<evidence type="ECO:0000256" key="1">
    <source>
        <dbReference type="ARBA" id="ARBA00008591"/>
    </source>
</evidence>
<comment type="similarity">
    <text evidence="1">Belongs to the UPF0111 family.</text>
</comment>
<dbReference type="PANTHER" id="PTHR37298">
    <property type="entry name" value="UPF0111 PROTEIN YKAA"/>
    <property type="match status" value="1"/>
</dbReference>
<dbReference type="Gene3D" id="1.20.58.220">
    <property type="entry name" value="Phosphate transport system protein phou homolog 2, domain 2"/>
    <property type="match status" value="1"/>
</dbReference>